<comment type="caution">
    <text evidence="1">The sequence shown here is derived from an EMBL/GenBank/DDBJ whole genome shotgun (WGS) entry which is preliminary data.</text>
</comment>
<organism evidence="1 2">
    <name type="scientific">Ruminococcus bicirculans</name>
    <name type="common">ex Wegman et al. 2014</name>
    <dbReference type="NCBI Taxonomy" id="1160721"/>
    <lineage>
        <taxon>Bacteria</taxon>
        <taxon>Bacillati</taxon>
        <taxon>Bacillota</taxon>
        <taxon>Clostridia</taxon>
        <taxon>Eubacteriales</taxon>
        <taxon>Oscillospiraceae</taxon>
        <taxon>Ruminococcus</taxon>
    </lineage>
</organism>
<gene>
    <name evidence="1" type="ORF">PNV70_03010</name>
</gene>
<dbReference type="RefSeq" id="WP_195551082.1">
    <property type="nucleotide sequence ID" value="NZ_JADMNX010000002.1"/>
</dbReference>
<protein>
    <recommendedName>
        <fullName evidence="3">Transposase</fullName>
    </recommendedName>
</protein>
<reference evidence="1" key="1">
    <citation type="submission" date="2023-01" db="EMBL/GenBank/DDBJ databases">
        <title>Human gut microbiome strain richness.</title>
        <authorList>
            <person name="Chen-Liaw A."/>
        </authorList>
    </citation>
    <scope>NUCLEOTIDE SEQUENCE</scope>
    <source>
        <strain evidence="1">D59st1_B8_D59t2_181005</strain>
    </source>
</reference>
<evidence type="ECO:0000313" key="2">
    <source>
        <dbReference type="Proteomes" id="UP001211421"/>
    </source>
</evidence>
<evidence type="ECO:0008006" key="3">
    <source>
        <dbReference type="Google" id="ProtNLM"/>
    </source>
</evidence>
<dbReference type="EMBL" id="JAQMLS010000002">
    <property type="protein sequence ID" value="MDB8741042.1"/>
    <property type="molecule type" value="Genomic_DNA"/>
</dbReference>
<dbReference type="AlphaFoldDB" id="A0AAW6DW29"/>
<name>A0AAW6DW29_9FIRM</name>
<sequence length="76" mass="9240">MRLEKSVFFFKRYLDLLEKIKEINSPHAYLLFRYIMKRIAKCRPKTTHMEDIISECERQNVNPITFIKFVMPLMGK</sequence>
<accession>A0AAW6DW29</accession>
<dbReference type="Proteomes" id="UP001211421">
    <property type="component" value="Unassembled WGS sequence"/>
</dbReference>
<evidence type="ECO:0000313" key="1">
    <source>
        <dbReference type="EMBL" id="MDB8741042.1"/>
    </source>
</evidence>
<proteinExistence type="predicted"/>